<keyword evidence="1" id="KW-0472">Membrane</keyword>
<feature type="domain" description="TRAP C4-dicarboxylate transport system permease DctM subunit" evidence="2">
    <location>
        <begin position="471"/>
        <end position="635"/>
    </location>
</feature>
<sequence length="728" mass="78291">MANPNLDQAANQDDTDNDLDELQGSDRTLFGWMAAIVLVVAVVFSLFQLYTAGIKMLPHMQQNAMHLAFALALIFLIYPHKKNLGQRKIPWYDLVLAILGISTGVYIMMVSDQLVGKVGDPNMLDTTMSFIALLLVLEATRRVVGKPLVILATVFMLYAWLGDTYLPDFLGARAVLPDALNHFGFSLREIAEFMFLSNEGIFGTPLTVSAQYVFIFILFGAFLEVTGAGKMFIDLAMSAVGSLKGGPAKASVISSGLMGSISGSSVANAVTTGTFTIPLMKQTGFRPKVAGGIEVAASSSGQLLPPVMGAAAFIMADFTGVPYLDIVKSAAIPALLSYTAILFMVHLEASKHNLVGIPRKELTSPLTIFAGRGYLLLPIAAIITLLILRLTPILASFMAIVGTITIALFSYRLQKSFGSGFLVALLFTGIAYAAHLLFGLNEYITYVSIGSLVFALIWYVLGKKAGAGEARIKFGWKEFFTALELGAKNALSVVIACATAGILTGVVTMTGLGPIFSGLILDLANNQVFLVLLFTMVACIVMGLGLPTTATYIVLAAVMAPALVQLDIPVLAAHLFVFYFGILADDTPPINLPAYATSGIAKSDPLKTGVQGFKFDMGALLLPFAFVLNPILILQDDTATWLQILLSITTAFIGILAWSTFIQSYLFTKFGWLERILAVAAAVVLLNNSLWTDLAGVGLFAVIVVYQWWKKNRHDNDSRMETAENSVQ</sequence>
<dbReference type="PANTHER" id="PTHR43849:SF2">
    <property type="entry name" value="BLL3936 PROTEIN"/>
    <property type="match status" value="1"/>
</dbReference>
<evidence type="ECO:0000256" key="1">
    <source>
        <dbReference type="SAM" id="Phobius"/>
    </source>
</evidence>
<dbReference type="InterPro" id="IPR011853">
    <property type="entry name" value="TRAP_DctM-Dct_fused"/>
</dbReference>
<evidence type="ECO:0000313" key="3">
    <source>
        <dbReference type="EMBL" id="MFC7747924.1"/>
    </source>
</evidence>
<feature type="transmembrane region" description="Helical" evidence="1">
    <location>
        <begin position="393"/>
        <end position="411"/>
    </location>
</feature>
<feature type="transmembrane region" description="Helical" evidence="1">
    <location>
        <begin position="29"/>
        <end position="51"/>
    </location>
</feature>
<dbReference type="Proteomes" id="UP001596620">
    <property type="component" value="Unassembled WGS sequence"/>
</dbReference>
<evidence type="ECO:0000313" key="4">
    <source>
        <dbReference type="Proteomes" id="UP001596620"/>
    </source>
</evidence>
<feature type="transmembrane region" description="Helical" evidence="1">
    <location>
        <begin position="641"/>
        <end position="664"/>
    </location>
</feature>
<keyword evidence="1" id="KW-1133">Transmembrane helix</keyword>
<evidence type="ECO:0000259" key="2">
    <source>
        <dbReference type="Pfam" id="PF06808"/>
    </source>
</evidence>
<feature type="transmembrane region" description="Helical" evidence="1">
    <location>
        <begin position="144"/>
        <end position="161"/>
    </location>
</feature>
<feature type="transmembrane region" description="Helical" evidence="1">
    <location>
        <begin position="443"/>
        <end position="461"/>
    </location>
</feature>
<proteinExistence type="predicted"/>
<dbReference type="InterPro" id="IPR010656">
    <property type="entry name" value="DctM"/>
</dbReference>
<feature type="transmembrane region" description="Helical" evidence="1">
    <location>
        <begin position="528"/>
        <end position="546"/>
    </location>
</feature>
<name>A0ABW2UZE3_9BACI</name>
<reference evidence="4" key="1">
    <citation type="journal article" date="2019" name="Int. J. Syst. Evol. Microbiol.">
        <title>The Global Catalogue of Microorganisms (GCM) 10K type strain sequencing project: providing services to taxonomists for standard genome sequencing and annotation.</title>
        <authorList>
            <consortium name="The Broad Institute Genomics Platform"/>
            <consortium name="The Broad Institute Genome Sequencing Center for Infectious Disease"/>
            <person name="Wu L."/>
            <person name="Ma J."/>
        </authorList>
    </citation>
    <scope>NUCLEOTIDE SEQUENCE [LARGE SCALE GENOMIC DNA]</scope>
    <source>
        <strain evidence="4">JCM 30234</strain>
    </source>
</reference>
<feature type="transmembrane region" description="Helical" evidence="1">
    <location>
        <begin position="676"/>
        <end position="709"/>
    </location>
</feature>
<dbReference type="EMBL" id="JBHTGR010000056">
    <property type="protein sequence ID" value="MFC7747924.1"/>
    <property type="molecule type" value="Genomic_DNA"/>
</dbReference>
<organism evidence="3 4">
    <name type="scientific">Lentibacillus kimchii</name>
    <dbReference type="NCBI Taxonomy" id="1542911"/>
    <lineage>
        <taxon>Bacteria</taxon>
        <taxon>Bacillati</taxon>
        <taxon>Bacillota</taxon>
        <taxon>Bacilli</taxon>
        <taxon>Bacillales</taxon>
        <taxon>Bacillaceae</taxon>
        <taxon>Lentibacillus</taxon>
    </lineage>
</organism>
<feature type="transmembrane region" description="Helical" evidence="1">
    <location>
        <begin position="418"/>
        <end position="437"/>
    </location>
</feature>
<protein>
    <submittedName>
        <fullName evidence="3">TRAP transporter permease</fullName>
    </submittedName>
</protein>
<dbReference type="PANTHER" id="PTHR43849">
    <property type="entry name" value="BLL3936 PROTEIN"/>
    <property type="match status" value="1"/>
</dbReference>
<feature type="domain" description="TRAP C4-dicarboxylate transport system permease DctM subunit" evidence="2">
    <location>
        <begin position="132"/>
        <end position="434"/>
    </location>
</feature>
<keyword evidence="4" id="KW-1185">Reference proteome</keyword>
<dbReference type="NCBIfam" id="TIGR02123">
    <property type="entry name" value="TRAP_fused"/>
    <property type="match status" value="1"/>
</dbReference>
<feature type="transmembrane region" description="Helical" evidence="1">
    <location>
        <begin position="368"/>
        <end position="387"/>
    </location>
</feature>
<feature type="transmembrane region" description="Helical" evidence="1">
    <location>
        <begin position="91"/>
        <end position="109"/>
    </location>
</feature>
<feature type="transmembrane region" description="Helical" evidence="1">
    <location>
        <begin position="63"/>
        <end position="79"/>
    </location>
</feature>
<dbReference type="RefSeq" id="WP_382360518.1">
    <property type="nucleotide sequence ID" value="NZ_JBHTGR010000056.1"/>
</dbReference>
<feature type="transmembrane region" description="Helical" evidence="1">
    <location>
        <begin position="201"/>
        <end position="223"/>
    </location>
</feature>
<accession>A0ABW2UZE3</accession>
<comment type="caution">
    <text evidence="3">The sequence shown here is derived from an EMBL/GenBank/DDBJ whole genome shotgun (WGS) entry which is preliminary data.</text>
</comment>
<feature type="transmembrane region" description="Helical" evidence="1">
    <location>
        <begin position="490"/>
        <end position="516"/>
    </location>
</feature>
<keyword evidence="1" id="KW-0812">Transmembrane</keyword>
<feature type="transmembrane region" description="Helical" evidence="1">
    <location>
        <begin position="553"/>
        <end position="582"/>
    </location>
</feature>
<gene>
    <name evidence="3" type="ORF">ACFQU8_12065</name>
</gene>
<dbReference type="Pfam" id="PF06808">
    <property type="entry name" value="DctM"/>
    <property type="match status" value="2"/>
</dbReference>
<feature type="transmembrane region" description="Helical" evidence="1">
    <location>
        <begin position="617"/>
        <end position="634"/>
    </location>
</feature>